<keyword evidence="3" id="KW-1185">Reference proteome</keyword>
<dbReference type="OrthoDB" id="9785847at2"/>
<dbReference type="Gene3D" id="3.40.50.1820">
    <property type="entry name" value="alpha/beta hydrolase"/>
    <property type="match status" value="1"/>
</dbReference>
<reference evidence="2 3" key="1">
    <citation type="submission" date="2018-12" db="EMBL/GenBank/DDBJ databases">
        <title>Complete genome sequence of Flaviflexus sp. H23T48.</title>
        <authorList>
            <person name="Bae J.-W."/>
            <person name="Lee J.-Y."/>
        </authorList>
    </citation>
    <scope>NUCLEOTIDE SEQUENCE [LARGE SCALE GENOMIC DNA]</scope>
    <source>
        <strain evidence="2 3">H23T48</strain>
    </source>
</reference>
<dbReference type="KEGG" id="flh:EJ997_06915"/>
<dbReference type="GO" id="GO:0016787">
    <property type="term" value="F:hydrolase activity"/>
    <property type="evidence" value="ECO:0007669"/>
    <property type="project" value="UniProtKB-KW"/>
</dbReference>
<dbReference type="InterPro" id="IPR000073">
    <property type="entry name" value="AB_hydrolase_1"/>
</dbReference>
<sequence length="261" mass="27497">MTYLSYRMTGSGTPLLLLHAMPLDSTMYDEVCGHLDTVLTVDAPGFGKSPSGSEIDSKFGATAPSLDTMAEAVIADLEEMGIDRVFLGGLSMGGAVAVSILEKAPDLVAGLVLMDTNIGADAPEAGEKRLEAANKADDGDVSSVYVMADTMTSPVTKEARPEVYADISRRLHEVQGPSLAWMQRAMAARPDRRHLIDTLDIPLLLIRGEDDASCTAEMMEGLAGRYQGSATVATITSAGHFTALETPGELAGLLSEFVSGK</sequence>
<dbReference type="AlphaFoldDB" id="A0A3Q9G6V8"/>
<dbReference type="EMBL" id="CP034593">
    <property type="protein sequence ID" value="AZQ77099.1"/>
    <property type="molecule type" value="Genomic_DNA"/>
</dbReference>
<name>A0A3Q9G6V8_9ACTO</name>
<dbReference type="InterPro" id="IPR050266">
    <property type="entry name" value="AB_hydrolase_sf"/>
</dbReference>
<dbReference type="PRINTS" id="PR00111">
    <property type="entry name" value="ABHYDROLASE"/>
</dbReference>
<gene>
    <name evidence="2" type="ORF">EJ997_06915</name>
</gene>
<accession>A0A3Q9G6V8</accession>
<evidence type="ECO:0000313" key="2">
    <source>
        <dbReference type="EMBL" id="AZQ77099.1"/>
    </source>
</evidence>
<dbReference type="PANTHER" id="PTHR43798">
    <property type="entry name" value="MONOACYLGLYCEROL LIPASE"/>
    <property type="match status" value="1"/>
</dbReference>
<evidence type="ECO:0000313" key="3">
    <source>
        <dbReference type="Proteomes" id="UP000280344"/>
    </source>
</evidence>
<dbReference type="Proteomes" id="UP000280344">
    <property type="component" value="Chromosome"/>
</dbReference>
<evidence type="ECO:0000259" key="1">
    <source>
        <dbReference type="Pfam" id="PF12697"/>
    </source>
</evidence>
<proteinExistence type="predicted"/>
<keyword evidence="2" id="KW-0378">Hydrolase</keyword>
<dbReference type="SUPFAM" id="SSF53474">
    <property type="entry name" value="alpha/beta-Hydrolases"/>
    <property type="match status" value="1"/>
</dbReference>
<dbReference type="Pfam" id="PF12697">
    <property type="entry name" value="Abhydrolase_6"/>
    <property type="match status" value="1"/>
</dbReference>
<dbReference type="InterPro" id="IPR029058">
    <property type="entry name" value="AB_hydrolase_fold"/>
</dbReference>
<protein>
    <submittedName>
        <fullName evidence="2">Alpha/beta hydrolase</fullName>
    </submittedName>
</protein>
<dbReference type="RefSeq" id="WP_126703904.1">
    <property type="nucleotide sequence ID" value="NZ_CP034593.1"/>
</dbReference>
<feature type="domain" description="AB hydrolase-1" evidence="1">
    <location>
        <begin position="15"/>
        <end position="251"/>
    </location>
</feature>
<organism evidence="2 3">
    <name type="scientific">Flaviflexus ciconiae</name>
    <dbReference type="NCBI Taxonomy" id="2496867"/>
    <lineage>
        <taxon>Bacteria</taxon>
        <taxon>Bacillati</taxon>
        <taxon>Actinomycetota</taxon>
        <taxon>Actinomycetes</taxon>
        <taxon>Actinomycetales</taxon>
        <taxon>Actinomycetaceae</taxon>
        <taxon>Flaviflexus</taxon>
    </lineage>
</organism>